<feature type="signal peptide" evidence="2">
    <location>
        <begin position="1"/>
        <end position="20"/>
    </location>
</feature>
<sequence length="82" mass="8589">MKFTTVLVTALATFVASVAAAPGMGANARRMAAGLPPLPPSHKRQYDTYGPVSARQYAPGPSATPDTSYGTYGSYEPSDSEY</sequence>
<accession>A0A0D7BEK5</accession>
<dbReference type="AlphaFoldDB" id="A0A0D7BEK5"/>
<organism evidence="3 4">
    <name type="scientific">Cylindrobasidium torrendii FP15055 ss-10</name>
    <dbReference type="NCBI Taxonomy" id="1314674"/>
    <lineage>
        <taxon>Eukaryota</taxon>
        <taxon>Fungi</taxon>
        <taxon>Dikarya</taxon>
        <taxon>Basidiomycota</taxon>
        <taxon>Agaricomycotina</taxon>
        <taxon>Agaricomycetes</taxon>
        <taxon>Agaricomycetidae</taxon>
        <taxon>Agaricales</taxon>
        <taxon>Marasmiineae</taxon>
        <taxon>Physalacriaceae</taxon>
        <taxon>Cylindrobasidium</taxon>
    </lineage>
</organism>
<protein>
    <submittedName>
        <fullName evidence="3">Uncharacterized protein</fullName>
    </submittedName>
</protein>
<evidence type="ECO:0000313" key="3">
    <source>
        <dbReference type="EMBL" id="KIY68026.1"/>
    </source>
</evidence>
<dbReference type="Proteomes" id="UP000054007">
    <property type="component" value="Unassembled WGS sequence"/>
</dbReference>
<name>A0A0D7BEK5_9AGAR</name>
<evidence type="ECO:0000256" key="2">
    <source>
        <dbReference type="SAM" id="SignalP"/>
    </source>
</evidence>
<evidence type="ECO:0000256" key="1">
    <source>
        <dbReference type="SAM" id="MobiDB-lite"/>
    </source>
</evidence>
<reference evidence="3 4" key="1">
    <citation type="journal article" date="2015" name="Fungal Genet. Biol.">
        <title>Evolution of novel wood decay mechanisms in Agaricales revealed by the genome sequences of Fistulina hepatica and Cylindrobasidium torrendii.</title>
        <authorList>
            <person name="Floudas D."/>
            <person name="Held B.W."/>
            <person name="Riley R."/>
            <person name="Nagy L.G."/>
            <person name="Koehler G."/>
            <person name="Ransdell A.S."/>
            <person name="Younus H."/>
            <person name="Chow J."/>
            <person name="Chiniquy J."/>
            <person name="Lipzen A."/>
            <person name="Tritt A."/>
            <person name="Sun H."/>
            <person name="Haridas S."/>
            <person name="LaButti K."/>
            <person name="Ohm R.A."/>
            <person name="Kues U."/>
            <person name="Blanchette R.A."/>
            <person name="Grigoriev I.V."/>
            <person name="Minto R.E."/>
            <person name="Hibbett D.S."/>
        </authorList>
    </citation>
    <scope>NUCLEOTIDE SEQUENCE [LARGE SCALE GENOMIC DNA]</scope>
    <source>
        <strain evidence="3 4">FP15055 ss-10</strain>
    </source>
</reference>
<evidence type="ECO:0000313" key="4">
    <source>
        <dbReference type="Proteomes" id="UP000054007"/>
    </source>
</evidence>
<dbReference type="EMBL" id="KN880511">
    <property type="protein sequence ID" value="KIY68026.1"/>
    <property type="molecule type" value="Genomic_DNA"/>
</dbReference>
<feature type="chain" id="PRO_5002316989" evidence="2">
    <location>
        <begin position="21"/>
        <end position="82"/>
    </location>
</feature>
<feature type="region of interest" description="Disordered" evidence="1">
    <location>
        <begin position="31"/>
        <end position="82"/>
    </location>
</feature>
<gene>
    <name evidence="3" type="ORF">CYLTODRAFT_421974</name>
</gene>
<proteinExistence type="predicted"/>
<keyword evidence="2" id="KW-0732">Signal</keyword>
<keyword evidence="4" id="KW-1185">Reference proteome</keyword>